<dbReference type="RefSeq" id="WP_048095588.1">
    <property type="nucleotide sequence ID" value="NZ_CP006577.1"/>
</dbReference>
<dbReference type="HOGENOM" id="CLU_065536_1_0_2"/>
<dbReference type="Pfam" id="PF05853">
    <property type="entry name" value="BKACE"/>
    <property type="match status" value="1"/>
</dbReference>
<dbReference type="PANTHER" id="PTHR37418">
    <property type="entry name" value="3-KETO-5-AMINOHEXANOATE CLEAVAGE ENZYME-RELATED"/>
    <property type="match status" value="1"/>
</dbReference>
<name>A0A075WG92_ARCFL</name>
<keyword evidence="3" id="KW-0479">Metal-binding</keyword>
<evidence type="ECO:0008006" key="7">
    <source>
        <dbReference type="Google" id="ProtNLM"/>
    </source>
</evidence>
<dbReference type="InterPro" id="IPR008567">
    <property type="entry name" value="BKACE"/>
</dbReference>
<dbReference type="InterPro" id="IPR013785">
    <property type="entry name" value="Aldolase_TIM"/>
</dbReference>
<dbReference type="PANTHER" id="PTHR37418:SF2">
    <property type="entry name" value="3-KETO-5-AMINOHEXANOATE CLEAVAGE ENZYME"/>
    <property type="match status" value="1"/>
</dbReference>
<accession>A0A075WG92</accession>
<dbReference type="Proteomes" id="UP000028501">
    <property type="component" value="Chromosome"/>
</dbReference>
<evidence type="ECO:0000256" key="1">
    <source>
        <dbReference type="ARBA" id="ARBA00001947"/>
    </source>
</evidence>
<dbReference type="GO" id="GO:0043720">
    <property type="term" value="F:3-keto-5-aminohexanoate cleavage activity"/>
    <property type="evidence" value="ECO:0007669"/>
    <property type="project" value="InterPro"/>
</dbReference>
<dbReference type="GO" id="GO:0046872">
    <property type="term" value="F:metal ion binding"/>
    <property type="evidence" value="ECO:0007669"/>
    <property type="project" value="UniProtKB-KW"/>
</dbReference>
<gene>
    <name evidence="5" type="ORF">AFULGI_00013090</name>
</gene>
<dbReference type="EMBL" id="CP006577">
    <property type="protein sequence ID" value="AIG98084.1"/>
    <property type="molecule type" value="Genomic_DNA"/>
</dbReference>
<keyword evidence="2" id="KW-0808">Transferase</keyword>
<dbReference type="AlphaFoldDB" id="A0A075WG92"/>
<dbReference type="InterPro" id="IPR058240">
    <property type="entry name" value="rSAM_sf"/>
</dbReference>
<evidence type="ECO:0000313" key="6">
    <source>
        <dbReference type="Proteomes" id="UP000028501"/>
    </source>
</evidence>
<evidence type="ECO:0000313" key="5">
    <source>
        <dbReference type="EMBL" id="AIG98084.1"/>
    </source>
</evidence>
<comment type="cofactor">
    <cofactor evidence="1">
        <name>Zn(2+)</name>
        <dbReference type="ChEBI" id="CHEBI:29105"/>
    </cofactor>
</comment>
<dbReference type="SUPFAM" id="SSF102114">
    <property type="entry name" value="Radical SAM enzymes"/>
    <property type="match status" value="1"/>
</dbReference>
<evidence type="ECO:0000256" key="4">
    <source>
        <dbReference type="ARBA" id="ARBA00022833"/>
    </source>
</evidence>
<dbReference type="Gene3D" id="3.20.20.70">
    <property type="entry name" value="Aldolase class I"/>
    <property type="match status" value="1"/>
</dbReference>
<reference evidence="5 6" key="1">
    <citation type="submission" date="2013-07" db="EMBL/GenBank/DDBJ databases">
        <title>Genome of Archaeoglobus fulgidus.</title>
        <authorList>
            <person name="Fiebig A."/>
            <person name="Birkeland N.-K."/>
        </authorList>
    </citation>
    <scope>NUCLEOTIDE SEQUENCE [LARGE SCALE GENOMIC DNA]</scope>
    <source>
        <strain evidence="5 6">DSM 8774</strain>
    </source>
</reference>
<evidence type="ECO:0000256" key="2">
    <source>
        <dbReference type="ARBA" id="ARBA00022679"/>
    </source>
</evidence>
<dbReference type="GeneID" id="24794815"/>
<protein>
    <recommendedName>
        <fullName evidence="7">3-keto-5-aminohexanoate cleavage enzyme</fullName>
    </recommendedName>
</protein>
<sequence>MRKDDVVIVTCAITGAIHTPSMSPYLPVTPDQIVEEAVKAAEAGAGMVHIHARDPKDGRPTTDVEVFRYICREIKKQSDVVINVTTGGGGTLGIPVEERAKVVPALKPEIATFNMGSMNFAIHPLLKKYKEFKYDWEPEYLEMTRDIVFRNTFKDLEALSRIFKENDTKPELECYDIGQIYNTAFMFHEGYLEPPLRLQFIHGILGGIGTAVEDVLFMKQTADRLIGRENYTWSLVGAGRFQMPLGTLAVMMGGDVRVGLEDSLYIERGKLAKSNAEQVEKMVRIVKELGKRPATPDEVREILGLKGKERVNF</sequence>
<evidence type="ECO:0000256" key="3">
    <source>
        <dbReference type="ARBA" id="ARBA00022723"/>
    </source>
</evidence>
<organism evidence="5 6">
    <name type="scientific">Archaeoglobus fulgidus DSM 8774</name>
    <dbReference type="NCBI Taxonomy" id="1344584"/>
    <lineage>
        <taxon>Archaea</taxon>
        <taxon>Methanobacteriati</taxon>
        <taxon>Methanobacteriota</taxon>
        <taxon>Archaeoglobi</taxon>
        <taxon>Archaeoglobales</taxon>
        <taxon>Archaeoglobaceae</taxon>
        <taxon>Archaeoglobus</taxon>
    </lineage>
</organism>
<keyword evidence="4" id="KW-0862">Zinc</keyword>
<dbReference type="KEGG" id="afg:AFULGI_00013090"/>
<proteinExistence type="predicted"/>